<protein>
    <recommendedName>
        <fullName evidence="4">Integrator complex subunit 7</fullName>
    </recommendedName>
</protein>
<dbReference type="InterPro" id="IPR016024">
    <property type="entry name" value="ARM-type_fold"/>
</dbReference>
<dbReference type="OrthoDB" id="1921953at2759"/>
<evidence type="ECO:0000256" key="1">
    <source>
        <dbReference type="ARBA" id="ARBA00004123"/>
    </source>
</evidence>
<evidence type="ECO:0000256" key="5">
    <source>
        <dbReference type="ARBA" id="ARBA00022490"/>
    </source>
</evidence>
<evidence type="ECO:0000256" key="2">
    <source>
        <dbReference type="ARBA" id="ARBA00004496"/>
    </source>
</evidence>
<dbReference type="GO" id="GO:0032039">
    <property type="term" value="C:integrator complex"/>
    <property type="evidence" value="ECO:0007669"/>
    <property type="project" value="InterPro"/>
</dbReference>
<dbReference type="EMBL" id="LR899013">
    <property type="protein sequence ID" value="CAD7091372.1"/>
    <property type="molecule type" value="Genomic_DNA"/>
</dbReference>
<dbReference type="OMA" id="GITWCTG"/>
<dbReference type="PANTHER" id="PTHR13322">
    <property type="entry name" value="C1ORF73 PROTEIN"/>
    <property type="match status" value="1"/>
</dbReference>
<dbReference type="InterPro" id="IPR056517">
    <property type="entry name" value="INTS7_HB"/>
</dbReference>
<dbReference type="Gene3D" id="1.25.10.10">
    <property type="entry name" value="Leucine-rich Repeat Variant"/>
    <property type="match status" value="1"/>
</dbReference>
<evidence type="ECO:0000313" key="10">
    <source>
        <dbReference type="EMBL" id="CAD7091372.1"/>
    </source>
</evidence>
<reference evidence="10 11" key="1">
    <citation type="submission" date="2020-11" db="EMBL/GenBank/DDBJ databases">
        <authorList>
            <person name="Wallbank WR R."/>
            <person name="Pardo Diaz C."/>
            <person name="Kozak K."/>
            <person name="Martin S."/>
            <person name="Jiggins C."/>
            <person name="Moest M."/>
            <person name="Warren A I."/>
            <person name="Generalovic N T."/>
            <person name="Byers J.R.P. K."/>
            <person name="Montejo-Kovacevich G."/>
            <person name="Yen C E."/>
        </authorList>
    </citation>
    <scope>NUCLEOTIDE SEQUENCE [LARGE SCALE GENOMIC DNA]</scope>
</reference>
<name>A0A7R8V3A3_HERIL</name>
<dbReference type="InParanoid" id="A0A7R8V3A3"/>
<keyword evidence="5" id="KW-0963">Cytoplasm</keyword>
<evidence type="ECO:0000256" key="4">
    <source>
        <dbReference type="ARBA" id="ARBA00015336"/>
    </source>
</evidence>
<dbReference type="SUPFAM" id="SSF48371">
    <property type="entry name" value="ARM repeat"/>
    <property type="match status" value="1"/>
</dbReference>
<evidence type="ECO:0000259" key="7">
    <source>
        <dbReference type="Pfam" id="PF22965"/>
    </source>
</evidence>
<keyword evidence="6" id="KW-0539">Nucleus</keyword>
<dbReference type="Proteomes" id="UP000594454">
    <property type="component" value="Chromosome 5"/>
</dbReference>
<dbReference type="InterPro" id="IPR033060">
    <property type="entry name" value="INTS7"/>
</dbReference>
<organism evidence="10 11">
    <name type="scientific">Hermetia illucens</name>
    <name type="common">Black soldier fly</name>
    <dbReference type="NCBI Taxonomy" id="343691"/>
    <lineage>
        <taxon>Eukaryota</taxon>
        <taxon>Metazoa</taxon>
        <taxon>Ecdysozoa</taxon>
        <taxon>Arthropoda</taxon>
        <taxon>Hexapoda</taxon>
        <taxon>Insecta</taxon>
        <taxon>Pterygota</taxon>
        <taxon>Neoptera</taxon>
        <taxon>Endopterygota</taxon>
        <taxon>Diptera</taxon>
        <taxon>Brachycera</taxon>
        <taxon>Stratiomyomorpha</taxon>
        <taxon>Stratiomyidae</taxon>
        <taxon>Hermetiinae</taxon>
        <taxon>Hermetia</taxon>
    </lineage>
</organism>
<dbReference type="PANTHER" id="PTHR13322:SF2">
    <property type="entry name" value="INTEGRATOR COMPLEX SUBUNIT 7"/>
    <property type="match status" value="1"/>
</dbReference>
<dbReference type="Pfam" id="PF24437">
    <property type="entry name" value="INTS7_HB"/>
    <property type="match status" value="1"/>
</dbReference>
<dbReference type="Pfam" id="PF24436">
    <property type="entry name" value="INTS7_N"/>
    <property type="match status" value="1"/>
</dbReference>
<evidence type="ECO:0000313" key="11">
    <source>
        <dbReference type="Proteomes" id="UP000594454"/>
    </source>
</evidence>
<comment type="subcellular location">
    <subcellularLocation>
        <location evidence="2">Cytoplasm</location>
    </subcellularLocation>
    <subcellularLocation>
        <location evidence="1">Nucleus</location>
    </subcellularLocation>
</comment>
<feature type="domain" description="Integrator complex subunit 7 helical bundle" evidence="9">
    <location>
        <begin position="568"/>
        <end position="768"/>
    </location>
</feature>
<dbReference type="AlphaFoldDB" id="A0A7R8V3A3"/>
<keyword evidence="11" id="KW-1185">Reference proteome</keyword>
<proteinExistence type="inferred from homology"/>
<evidence type="ECO:0000259" key="9">
    <source>
        <dbReference type="Pfam" id="PF24437"/>
    </source>
</evidence>
<gene>
    <name evidence="10" type="ORF">HERILL_LOCUS13789</name>
</gene>
<evidence type="ECO:0000256" key="6">
    <source>
        <dbReference type="ARBA" id="ARBA00023242"/>
    </source>
</evidence>
<accession>A0A7R8V3A3</accession>
<evidence type="ECO:0000256" key="3">
    <source>
        <dbReference type="ARBA" id="ARBA00008565"/>
    </source>
</evidence>
<dbReference type="InterPro" id="IPR056516">
    <property type="entry name" value="INTS7_N"/>
</dbReference>
<dbReference type="FunCoup" id="A0A7R8V3A3">
    <property type="interactions" value="1372"/>
</dbReference>
<sequence>MMSSYVGARMNVFNESFLNETDQDANSVLTELDKGLRSTKIGEQCEAIVRFPRMFEKYPFPILINSSFLKLAEFFRNGSNLLRLWVLKVCQQSDKHLDKILNIDEFVKRIFMVIHSNDPVARALTLRTLGAVSRVIPEKQQVHHSIRRALDSNDTVEVEAAIYASVQFAAQSKTFAISMCSKIGSMIESLKTPISMKLQLIPVLRHMYHDANTAALVKTLCLNLLPKYPAESFVIAILDSLTKLSCKTLIDIPDQVNLLLTYLQDPRKKVRYQVLRSLRSLAQEGAHLWPNGALKTLISKAQNCNDVGNEQSLVLTVVLTLTECPVTCHALLNEEQNLILELCSSCLVLEHHTAASQAVGILTGLISYCHTENIPPPTIFMELINLHLESLIYSSMGNEKKHKELTLYMKCGVKLSENNLQFAQDFVQLIEGIVTDNCVYSKKNSVLLCETLAALSSQFQVKRFSIHDPKHEPSTSMDVDPHRMLGKKMNPVSECLPQILKKMDTIIDGELQPHSVQIVEILSAVVLQSIIGSFMPKGILDVFDRISTTINCWSQYRIARSASRYGQHFLAARFYTKLATNVSLDKFHFFLIALSQMSKAECILNYGAEYEVMLHNYVICDPKYYNPSIKLLSLTERLDKAIALYAKALASIKASSSPSSSLTFQSEFIKLRCQFLQALYSVVIAKNTQAIVPPPAIALTLAQSSRDVLQKYGHITNQLRKAVKTIKGCEDAYSKLYKSAFDADPTTLEFLEITQHQCAIFGHIVESVCFVSPSEPPCLPTEGNHPETKYLVNTCNKIERLAKTLPQESPNDKSITMKHTKVIIEEIELITMSPMCFPRFFFQVLQNTIIKLSISPQPRVAGEPIIVQPGSNLVVKVEGVIQHYGKSPCLFRSVESVQLTLTSQLVSQRNPNDLLKQPNDTITLTQTVKPQRDFLSGNFLLSLNNVQTGPMGNPISMGGQWQVTLDTYIIDENGTVWCTGNKNSLTVRVPDDPSKQAAVAATQPRRF</sequence>
<comment type="similarity">
    <text evidence="3">Belongs to the Integrator subunit 7 family.</text>
</comment>
<dbReference type="InterPro" id="IPR011989">
    <property type="entry name" value="ARM-like"/>
</dbReference>
<dbReference type="GO" id="GO:0034472">
    <property type="term" value="P:snRNA 3'-end processing"/>
    <property type="evidence" value="ECO:0007669"/>
    <property type="project" value="TreeGrafter"/>
</dbReference>
<feature type="domain" description="Integrator complex subunit 7 N-terminal" evidence="8">
    <location>
        <begin position="29"/>
        <end position="567"/>
    </location>
</feature>
<evidence type="ECO:0000259" key="8">
    <source>
        <dbReference type="Pfam" id="PF24436"/>
    </source>
</evidence>
<dbReference type="Pfam" id="PF22965">
    <property type="entry name" value="INTS7_C"/>
    <property type="match status" value="1"/>
</dbReference>
<feature type="domain" description="Integrator complex subunit 7 C-terminal" evidence="7">
    <location>
        <begin position="851"/>
        <end position="977"/>
    </location>
</feature>
<dbReference type="InterPro" id="IPR054519">
    <property type="entry name" value="INTS7_C"/>
</dbReference>
<dbReference type="GO" id="GO:0005737">
    <property type="term" value="C:cytoplasm"/>
    <property type="evidence" value="ECO:0007669"/>
    <property type="project" value="UniProtKB-SubCell"/>
</dbReference>